<dbReference type="AlphaFoldDB" id="A0AA35SEG5"/>
<gene>
    <name evidence="2" type="ORF">GBAR_LOCUS16301</name>
</gene>
<reference evidence="2" key="1">
    <citation type="submission" date="2023-03" db="EMBL/GenBank/DDBJ databases">
        <authorList>
            <person name="Steffen K."/>
            <person name="Cardenas P."/>
        </authorList>
    </citation>
    <scope>NUCLEOTIDE SEQUENCE</scope>
</reference>
<evidence type="ECO:0000313" key="3">
    <source>
        <dbReference type="Proteomes" id="UP001174909"/>
    </source>
</evidence>
<protein>
    <submittedName>
        <fullName evidence="2">Uncharacterized protein</fullName>
    </submittedName>
</protein>
<evidence type="ECO:0000313" key="2">
    <source>
        <dbReference type="EMBL" id="CAI8028605.1"/>
    </source>
</evidence>
<sequence length="160" mass="18647">MGHQNFKNAATRKYSNLVHNDTVQKISALKTYELEKTIVPPFRAKTYKELIGRSPGGYELDYDSENEGERPNPSRKWAMSGGKEDEDEIDREVREKMADMNIRWLEREDKYVKPAEKLGMERDILEERRILLLTAERKRLGKLTGPPKLSSSKKHRRSKA</sequence>
<accession>A0AA35SEG5</accession>
<feature type="region of interest" description="Disordered" evidence="1">
    <location>
        <begin position="141"/>
        <end position="160"/>
    </location>
</feature>
<evidence type="ECO:0000256" key="1">
    <source>
        <dbReference type="SAM" id="MobiDB-lite"/>
    </source>
</evidence>
<feature type="compositionally biased region" description="Basic residues" evidence="1">
    <location>
        <begin position="151"/>
        <end position="160"/>
    </location>
</feature>
<proteinExistence type="predicted"/>
<feature type="region of interest" description="Disordered" evidence="1">
    <location>
        <begin position="53"/>
        <end position="92"/>
    </location>
</feature>
<comment type="caution">
    <text evidence="2">The sequence shown here is derived from an EMBL/GenBank/DDBJ whole genome shotgun (WGS) entry which is preliminary data.</text>
</comment>
<organism evidence="2 3">
    <name type="scientific">Geodia barretti</name>
    <name type="common">Barrett's horny sponge</name>
    <dbReference type="NCBI Taxonomy" id="519541"/>
    <lineage>
        <taxon>Eukaryota</taxon>
        <taxon>Metazoa</taxon>
        <taxon>Porifera</taxon>
        <taxon>Demospongiae</taxon>
        <taxon>Heteroscleromorpha</taxon>
        <taxon>Tetractinellida</taxon>
        <taxon>Astrophorina</taxon>
        <taxon>Geodiidae</taxon>
        <taxon>Geodia</taxon>
    </lineage>
</organism>
<name>A0AA35SEG5_GEOBA</name>
<dbReference type="Proteomes" id="UP001174909">
    <property type="component" value="Unassembled WGS sequence"/>
</dbReference>
<keyword evidence="3" id="KW-1185">Reference proteome</keyword>
<dbReference type="EMBL" id="CASHTH010002350">
    <property type="protein sequence ID" value="CAI8028605.1"/>
    <property type="molecule type" value="Genomic_DNA"/>
</dbReference>